<dbReference type="Gene3D" id="1.20.1280.50">
    <property type="match status" value="1"/>
</dbReference>
<dbReference type="SUPFAM" id="SSF81383">
    <property type="entry name" value="F-box domain"/>
    <property type="match status" value="1"/>
</dbReference>
<evidence type="ECO:0000313" key="2">
    <source>
        <dbReference type="EMBL" id="JAG16361.1"/>
    </source>
</evidence>
<sequence length="366" mass="42609">MDPLTVFPSEVVNEIWIRLKPRDLLACRAVASHWLDSVTSCDEAWFTEFSHDWHEFLETRKTLRRWSSGKVRRSKFTQVKACVFSEMAFYLLHCDGRLEMRSPTGRLVRLLDQKATDLHKSDNSLLIGLDCIQNPRDFRSHETLITDFVLNEIERLSNVKVTASSTNGFSCYENEEHFFTIAGLKVPCSPNEELYFLDTGVVSLDNNFILQTVRYFDAESPQPKFEELRTVSSSPRWIPKIEIVPGPRNFFGINVEQRDFTRFFVYLNKTVVDELDDTIGFFTEDFFVANNFSRRDSSFIELVRFENYLLHPDSKIFPGHPVYLSDKLKILTTERESLIKNCIISCDYSLCDSKSVLKFFKTEKNS</sequence>
<dbReference type="InterPro" id="IPR001810">
    <property type="entry name" value="F-box_dom"/>
</dbReference>
<reference evidence="2" key="1">
    <citation type="journal article" date="2014" name="PLoS ONE">
        <title>Transcriptome-Based Identification of ABC Transporters in the Western Tarnished Plant Bug Lygus hesperus.</title>
        <authorList>
            <person name="Hull J.J."/>
            <person name="Chaney K."/>
            <person name="Geib S.M."/>
            <person name="Fabrick J.A."/>
            <person name="Brent C.S."/>
            <person name="Walsh D."/>
            <person name="Lavine L.C."/>
        </authorList>
    </citation>
    <scope>NUCLEOTIDE SEQUENCE</scope>
</reference>
<gene>
    <name evidence="2" type="primary">pop1_0</name>
    <name evidence="2" type="ORF">CM83_24448</name>
</gene>
<protein>
    <submittedName>
        <fullName evidence="2">WD repeat-containing protein pop1</fullName>
    </submittedName>
</protein>
<evidence type="ECO:0000259" key="1">
    <source>
        <dbReference type="PROSITE" id="PS50181"/>
    </source>
</evidence>
<feature type="domain" description="F-box" evidence="1">
    <location>
        <begin position="1"/>
        <end position="48"/>
    </location>
</feature>
<proteinExistence type="predicted"/>
<dbReference type="PROSITE" id="PS50181">
    <property type="entry name" value="FBOX"/>
    <property type="match status" value="1"/>
</dbReference>
<dbReference type="EMBL" id="GBHO01027243">
    <property type="protein sequence ID" value="JAG16361.1"/>
    <property type="molecule type" value="Transcribed_RNA"/>
</dbReference>
<accession>A0A0A9X9P0</accession>
<dbReference type="InterPro" id="IPR036047">
    <property type="entry name" value="F-box-like_dom_sf"/>
</dbReference>
<name>A0A0A9X9P0_LYGHE</name>
<reference evidence="2" key="2">
    <citation type="submission" date="2014-07" db="EMBL/GenBank/DDBJ databases">
        <authorList>
            <person name="Hull J."/>
        </authorList>
    </citation>
    <scope>NUCLEOTIDE SEQUENCE</scope>
</reference>
<dbReference type="AlphaFoldDB" id="A0A0A9X9P0"/>
<feature type="non-terminal residue" evidence="2">
    <location>
        <position position="366"/>
    </location>
</feature>
<organism evidence="2">
    <name type="scientific">Lygus hesperus</name>
    <name type="common">Western plant bug</name>
    <dbReference type="NCBI Taxonomy" id="30085"/>
    <lineage>
        <taxon>Eukaryota</taxon>
        <taxon>Metazoa</taxon>
        <taxon>Ecdysozoa</taxon>
        <taxon>Arthropoda</taxon>
        <taxon>Hexapoda</taxon>
        <taxon>Insecta</taxon>
        <taxon>Pterygota</taxon>
        <taxon>Neoptera</taxon>
        <taxon>Paraneoptera</taxon>
        <taxon>Hemiptera</taxon>
        <taxon>Heteroptera</taxon>
        <taxon>Panheteroptera</taxon>
        <taxon>Cimicomorpha</taxon>
        <taxon>Miridae</taxon>
        <taxon>Mirini</taxon>
        <taxon>Lygus</taxon>
    </lineage>
</organism>